<feature type="compositionally biased region" description="Basic and acidic residues" evidence="1">
    <location>
        <begin position="239"/>
        <end position="266"/>
    </location>
</feature>
<keyword evidence="4" id="KW-1185">Reference proteome</keyword>
<feature type="compositionally biased region" description="Basic and acidic residues" evidence="1">
    <location>
        <begin position="217"/>
        <end position="229"/>
    </location>
</feature>
<dbReference type="AlphaFoldDB" id="A0A6A6T9X7"/>
<dbReference type="InterPro" id="IPR014710">
    <property type="entry name" value="RmlC-like_jellyroll"/>
</dbReference>
<organism evidence="3 4">
    <name type="scientific">Lophiostoma macrostomum CBS 122681</name>
    <dbReference type="NCBI Taxonomy" id="1314788"/>
    <lineage>
        <taxon>Eukaryota</taxon>
        <taxon>Fungi</taxon>
        <taxon>Dikarya</taxon>
        <taxon>Ascomycota</taxon>
        <taxon>Pezizomycotina</taxon>
        <taxon>Dothideomycetes</taxon>
        <taxon>Pleosporomycetidae</taxon>
        <taxon>Pleosporales</taxon>
        <taxon>Lophiostomataceae</taxon>
        <taxon>Lophiostoma</taxon>
    </lineage>
</organism>
<reference evidence="3" key="1">
    <citation type="journal article" date="2020" name="Stud. Mycol.">
        <title>101 Dothideomycetes genomes: a test case for predicting lifestyles and emergence of pathogens.</title>
        <authorList>
            <person name="Haridas S."/>
            <person name="Albert R."/>
            <person name="Binder M."/>
            <person name="Bloem J."/>
            <person name="Labutti K."/>
            <person name="Salamov A."/>
            <person name="Andreopoulos B."/>
            <person name="Baker S."/>
            <person name="Barry K."/>
            <person name="Bills G."/>
            <person name="Bluhm B."/>
            <person name="Cannon C."/>
            <person name="Castanera R."/>
            <person name="Culley D."/>
            <person name="Daum C."/>
            <person name="Ezra D."/>
            <person name="Gonzalez J."/>
            <person name="Henrissat B."/>
            <person name="Kuo A."/>
            <person name="Liang C."/>
            <person name="Lipzen A."/>
            <person name="Lutzoni F."/>
            <person name="Magnuson J."/>
            <person name="Mondo S."/>
            <person name="Nolan M."/>
            <person name="Ohm R."/>
            <person name="Pangilinan J."/>
            <person name="Park H.-J."/>
            <person name="Ramirez L."/>
            <person name="Alfaro M."/>
            <person name="Sun H."/>
            <person name="Tritt A."/>
            <person name="Yoshinaga Y."/>
            <person name="Zwiers L.-H."/>
            <person name="Turgeon B."/>
            <person name="Goodwin S."/>
            <person name="Spatafora J."/>
            <person name="Crous P."/>
            <person name="Grigoriev I."/>
        </authorList>
    </citation>
    <scope>NUCLEOTIDE SEQUENCE</scope>
    <source>
        <strain evidence="3">CBS 122681</strain>
    </source>
</reference>
<dbReference type="Gene3D" id="2.60.120.10">
    <property type="entry name" value="Jelly Rolls"/>
    <property type="match status" value="1"/>
</dbReference>
<feature type="region of interest" description="Disordered" evidence="1">
    <location>
        <begin position="74"/>
        <end position="94"/>
    </location>
</feature>
<evidence type="ECO:0000256" key="1">
    <source>
        <dbReference type="SAM" id="MobiDB-lite"/>
    </source>
</evidence>
<feature type="domain" description="Cupin type-2" evidence="2">
    <location>
        <begin position="147"/>
        <end position="214"/>
    </location>
</feature>
<feature type="compositionally biased region" description="Basic and acidic residues" evidence="1">
    <location>
        <begin position="84"/>
        <end position="94"/>
    </location>
</feature>
<dbReference type="CDD" id="cd02223">
    <property type="entry name" value="cupin_Bh2720-like"/>
    <property type="match status" value="1"/>
</dbReference>
<dbReference type="InterPro" id="IPR013096">
    <property type="entry name" value="Cupin_2"/>
</dbReference>
<evidence type="ECO:0000259" key="2">
    <source>
        <dbReference type="Pfam" id="PF07883"/>
    </source>
</evidence>
<sequence length="266" mass="29821">MMSTDVAASLTQSPPIDAIYIPSDEYYEYCHHSPMLKTAQFTSYRLTHKTPSYYRPAITNLSRTQRLQNIHSTASCKQGPGFKHTSEDASRHKDSGRIQKYKMAGNREDKVPKHEMVHFEGLLNTERRFAKFRTVLHTGLYSQLVAMEVPVNGEIGDEVHTVDQILLFTSGRGLATVAGKDQEVKAGDVVVVPAGTQHQFVTRGDQPLELITVYSPAEHDAKTVHKTKEEGDEEEDNGKDEAPEWSQKSKKENEDAGLVKESGKYD</sequence>
<dbReference type="InterPro" id="IPR052538">
    <property type="entry name" value="Flavonoid_dioxygenase-like"/>
</dbReference>
<dbReference type="PANTHER" id="PTHR43346:SF1">
    <property type="entry name" value="QUERCETIN 2,3-DIOXYGENASE-RELATED"/>
    <property type="match status" value="1"/>
</dbReference>
<name>A0A6A6T9X7_9PLEO</name>
<dbReference type="SUPFAM" id="SSF51182">
    <property type="entry name" value="RmlC-like cupins"/>
    <property type="match status" value="1"/>
</dbReference>
<dbReference type="EMBL" id="MU004336">
    <property type="protein sequence ID" value="KAF2656462.1"/>
    <property type="molecule type" value="Genomic_DNA"/>
</dbReference>
<proteinExistence type="predicted"/>
<evidence type="ECO:0000313" key="4">
    <source>
        <dbReference type="Proteomes" id="UP000799324"/>
    </source>
</evidence>
<dbReference type="Proteomes" id="UP000799324">
    <property type="component" value="Unassembled WGS sequence"/>
</dbReference>
<dbReference type="InterPro" id="IPR011051">
    <property type="entry name" value="RmlC_Cupin_sf"/>
</dbReference>
<protein>
    <submittedName>
        <fullName evidence="3">RmlC-like cupin</fullName>
    </submittedName>
</protein>
<feature type="region of interest" description="Disordered" evidence="1">
    <location>
        <begin position="215"/>
        <end position="266"/>
    </location>
</feature>
<dbReference type="Pfam" id="PF07883">
    <property type="entry name" value="Cupin_2"/>
    <property type="match status" value="1"/>
</dbReference>
<gene>
    <name evidence="3" type="ORF">K491DRAFT_379238</name>
</gene>
<accession>A0A6A6T9X7</accession>
<evidence type="ECO:0000313" key="3">
    <source>
        <dbReference type="EMBL" id="KAF2656462.1"/>
    </source>
</evidence>
<dbReference type="OrthoDB" id="1161823at2759"/>
<dbReference type="PANTHER" id="PTHR43346">
    <property type="entry name" value="LIGAND BINDING DOMAIN PROTEIN, PUTATIVE (AFU_ORTHOLOGUE AFUA_6G14370)-RELATED"/>
    <property type="match status" value="1"/>
</dbReference>